<dbReference type="Proteomes" id="UP000034793">
    <property type="component" value="Unassembled WGS sequence"/>
</dbReference>
<feature type="transmembrane region" description="Helical" evidence="11">
    <location>
        <begin position="326"/>
        <end position="345"/>
    </location>
</feature>
<dbReference type="AlphaFoldDB" id="A0A0G0PSA8"/>
<keyword evidence="7" id="KW-0862">Zinc</keyword>
<evidence type="ECO:0000256" key="10">
    <source>
        <dbReference type="ARBA" id="ARBA00023136"/>
    </source>
</evidence>
<keyword evidence="8 11" id="KW-1133">Transmembrane helix</keyword>
<evidence type="ECO:0000313" key="14">
    <source>
        <dbReference type="Proteomes" id="UP000034793"/>
    </source>
</evidence>
<dbReference type="PANTHER" id="PTHR42837:SF2">
    <property type="entry name" value="MEMBRANE METALLOPROTEASE ARASP2, CHLOROPLASTIC-RELATED"/>
    <property type="match status" value="1"/>
</dbReference>
<dbReference type="InterPro" id="IPR001478">
    <property type="entry name" value="PDZ"/>
</dbReference>
<feature type="transmembrane region" description="Helical" evidence="11">
    <location>
        <begin position="93"/>
        <end position="115"/>
    </location>
</feature>
<dbReference type="InterPro" id="IPR041489">
    <property type="entry name" value="PDZ_6"/>
</dbReference>
<gene>
    <name evidence="13" type="ORF">UT61_C0002G0037</name>
</gene>
<keyword evidence="9 13" id="KW-0482">Metalloprotease</keyword>
<protein>
    <submittedName>
        <fullName evidence="13">Membrane-associated zinc metalloprotease</fullName>
    </submittedName>
</protein>
<evidence type="ECO:0000256" key="8">
    <source>
        <dbReference type="ARBA" id="ARBA00022989"/>
    </source>
</evidence>
<comment type="similarity">
    <text evidence="3">Belongs to the peptidase M50B family.</text>
</comment>
<keyword evidence="5 11" id="KW-0812">Transmembrane</keyword>
<name>A0A0G0PSA8_9BACT</name>
<evidence type="ECO:0000256" key="5">
    <source>
        <dbReference type="ARBA" id="ARBA00022692"/>
    </source>
</evidence>
<reference evidence="13 14" key="1">
    <citation type="journal article" date="2015" name="Nature">
        <title>rRNA introns, odd ribosomes, and small enigmatic genomes across a large radiation of phyla.</title>
        <authorList>
            <person name="Brown C.T."/>
            <person name="Hug L.A."/>
            <person name="Thomas B.C."/>
            <person name="Sharon I."/>
            <person name="Castelle C.J."/>
            <person name="Singh A."/>
            <person name="Wilkins M.J."/>
            <person name="Williams K.H."/>
            <person name="Banfield J.F."/>
        </authorList>
    </citation>
    <scope>NUCLEOTIDE SEQUENCE [LARGE SCALE GENOMIC DNA]</scope>
</reference>
<dbReference type="GO" id="GO:0016020">
    <property type="term" value="C:membrane"/>
    <property type="evidence" value="ECO:0007669"/>
    <property type="project" value="UniProtKB-SubCell"/>
</dbReference>
<feature type="transmembrane region" description="Helical" evidence="11">
    <location>
        <begin position="275"/>
        <end position="297"/>
    </location>
</feature>
<dbReference type="PANTHER" id="PTHR42837">
    <property type="entry name" value="REGULATOR OF SIGMA-E PROTEASE RSEP"/>
    <property type="match status" value="1"/>
</dbReference>
<dbReference type="InterPro" id="IPR036034">
    <property type="entry name" value="PDZ_sf"/>
</dbReference>
<comment type="cofactor">
    <cofactor evidence="1">
        <name>Zn(2+)</name>
        <dbReference type="ChEBI" id="CHEBI:29105"/>
    </cofactor>
</comment>
<accession>A0A0G0PSA8</accession>
<dbReference type="Pfam" id="PF02163">
    <property type="entry name" value="Peptidase_M50"/>
    <property type="match status" value="1"/>
</dbReference>
<evidence type="ECO:0000259" key="12">
    <source>
        <dbReference type="SMART" id="SM00228"/>
    </source>
</evidence>
<evidence type="ECO:0000256" key="6">
    <source>
        <dbReference type="ARBA" id="ARBA00022801"/>
    </source>
</evidence>
<dbReference type="GO" id="GO:0004222">
    <property type="term" value="F:metalloendopeptidase activity"/>
    <property type="evidence" value="ECO:0007669"/>
    <property type="project" value="InterPro"/>
</dbReference>
<dbReference type="Gene3D" id="2.30.42.10">
    <property type="match status" value="1"/>
</dbReference>
<evidence type="ECO:0000256" key="7">
    <source>
        <dbReference type="ARBA" id="ARBA00022833"/>
    </source>
</evidence>
<dbReference type="SMART" id="SM00228">
    <property type="entry name" value="PDZ"/>
    <property type="match status" value="1"/>
</dbReference>
<dbReference type="InterPro" id="IPR008915">
    <property type="entry name" value="Peptidase_M50"/>
</dbReference>
<evidence type="ECO:0000256" key="9">
    <source>
        <dbReference type="ARBA" id="ARBA00023049"/>
    </source>
</evidence>
<keyword evidence="10 11" id="KW-0472">Membrane</keyword>
<dbReference type="SUPFAM" id="SSF50156">
    <property type="entry name" value="PDZ domain-like"/>
    <property type="match status" value="1"/>
</dbReference>
<keyword evidence="4 13" id="KW-0645">Protease</keyword>
<comment type="subcellular location">
    <subcellularLocation>
        <location evidence="2">Membrane</location>
        <topology evidence="2">Multi-pass membrane protein</topology>
    </subcellularLocation>
</comment>
<sequence>MLISVLTFLIVLSILVLVHEFGHFIASRRAGVWVEEFGFGLPPRVLGKKIGETIYSINLLPFGGFVRLHGENTEEEITNSDRAFLHKGKFQRLVIILAGVFMNFALAIFAFSIVYSFSGIPRESENVHVIEIREGSPADISGLKVADIVKDINGKTIKSNSDLISLVDEKQGEEISITILRDGETRSFKAIPRSDPPEGEGALGVLISNIELYYPPIWQRPFIGVYYGFKEAIFWGQIVLTGFFQIFKDLFIGVVPKDVAGPVGIFALTSQAAKFGALSLINFLGVLSVNLAILNAMPFPALDGGRLLFIAIESLFGRKVVPRVEHLVHTVGMIILILLILAVTAHDIQKLVTGGGIAGYIETVLK</sequence>
<dbReference type="EMBL" id="LBXL01000002">
    <property type="protein sequence ID" value="KKR30793.1"/>
    <property type="molecule type" value="Genomic_DNA"/>
</dbReference>
<organism evidence="13 14">
    <name type="scientific">Candidatus Woesebacteria bacterium GW2011_GWA1_39_8</name>
    <dbReference type="NCBI Taxonomy" id="1618552"/>
    <lineage>
        <taxon>Bacteria</taxon>
        <taxon>Candidatus Woeseibacteriota</taxon>
    </lineage>
</organism>
<proteinExistence type="inferred from homology"/>
<dbReference type="InterPro" id="IPR004387">
    <property type="entry name" value="Pept_M50_Zn"/>
</dbReference>
<comment type="caution">
    <text evidence="13">The sequence shown here is derived from an EMBL/GenBank/DDBJ whole genome shotgun (WGS) entry which is preliminary data.</text>
</comment>
<evidence type="ECO:0000256" key="2">
    <source>
        <dbReference type="ARBA" id="ARBA00004141"/>
    </source>
</evidence>
<keyword evidence="6" id="KW-0378">Hydrolase</keyword>
<feature type="domain" description="PDZ" evidence="12">
    <location>
        <begin position="107"/>
        <end position="183"/>
    </location>
</feature>
<evidence type="ECO:0000313" key="13">
    <source>
        <dbReference type="EMBL" id="KKR30793.1"/>
    </source>
</evidence>
<dbReference type="Pfam" id="PF17820">
    <property type="entry name" value="PDZ_6"/>
    <property type="match status" value="1"/>
</dbReference>
<dbReference type="CDD" id="cd06163">
    <property type="entry name" value="S2P-M50_PDZ_RseP-like"/>
    <property type="match status" value="1"/>
</dbReference>
<evidence type="ECO:0000256" key="11">
    <source>
        <dbReference type="SAM" id="Phobius"/>
    </source>
</evidence>
<dbReference type="GO" id="GO:0006508">
    <property type="term" value="P:proteolysis"/>
    <property type="evidence" value="ECO:0007669"/>
    <property type="project" value="UniProtKB-KW"/>
</dbReference>
<evidence type="ECO:0000256" key="4">
    <source>
        <dbReference type="ARBA" id="ARBA00022670"/>
    </source>
</evidence>
<evidence type="ECO:0000256" key="3">
    <source>
        <dbReference type="ARBA" id="ARBA00007931"/>
    </source>
</evidence>
<evidence type="ECO:0000256" key="1">
    <source>
        <dbReference type="ARBA" id="ARBA00001947"/>
    </source>
</evidence>